<dbReference type="EMBL" id="JH600070">
    <property type="protein sequence ID" value="EIJ42720.1"/>
    <property type="molecule type" value="Genomic_DNA"/>
</dbReference>
<dbReference type="Gene3D" id="3.40.50.150">
    <property type="entry name" value="Vaccinia Virus protein VP39"/>
    <property type="match status" value="1"/>
</dbReference>
<proteinExistence type="predicted"/>
<organism evidence="1 2">
    <name type="scientific">Beggiatoa alba B18LD</name>
    <dbReference type="NCBI Taxonomy" id="395493"/>
    <lineage>
        <taxon>Bacteria</taxon>
        <taxon>Pseudomonadati</taxon>
        <taxon>Pseudomonadota</taxon>
        <taxon>Gammaproteobacteria</taxon>
        <taxon>Thiotrichales</taxon>
        <taxon>Thiotrichaceae</taxon>
        <taxon>Beggiatoa</taxon>
    </lineage>
</organism>
<dbReference type="STRING" id="395493.BegalDRAFT_1846"/>
<keyword evidence="2" id="KW-1185">Reference proteome</keyword>
<dbReference type="HOGENOM" id="CLU_018528_0_0_6"/>
<evidence type="ECO:0000313" key="1">
    <source>
        <dbReference type="EMBL" id="EIJ42720.1"/>
    </source>
</evidence>
<dbReference type="InterPro" id="IPR029063">
    <property type="entry name" value="SAM-dependent_MTases_sf"/>
</dbReference>
<gene>
    <name evidence="1" type="ORF">BegalDRAFT_1846</name>
</gene>
<reference evidence="1 2" key="1">
    <citation type="submission" date="2011-11" db="EMBL/GenBank/DDBJ databases">
        <title>Improved High-Quality Draft sequence of Beggiatoa alba B18lD.</title>
        <authorList>
            <consortium name="US DOE Joint Genome Institute"/>
            <person name="Lucas S."/>
            <person name="Han J."/>
            <person name="Lapidus A."/>
            <person name="Cheng J.-F."/>
            <person name="Goodwin L."/>
            <person name="Pitluck S."/>
            <person name="Peters L."/>
            <person name="Mikhailova N."/>
            <person name="Held B."/>
            <person name="Detter J.C."/>
            <person name="Han C."/>
            <person name="Tapia R."/>
            <person name="Land M."/>
            <person name="Hauser L."/>
            <person name="Kyrpides N."/>
            <person name="Ivanova N."/>
            <person name="Pagani I."/>
            <person name="Samuel K."/>
            <person name="Teske A."/>
            <person name="Mueller J."/>
            <person name="Woyke T."/>
        </authorList>
    </citation>
    <scope>NUCLEOTIDE SEQUENCE [LARGE SCALE GENOMIC DNA]</scope>
    <source>
        <strain evidence="1 2">B18LD</strain>
    </source>
</reference>
<sequence length="795" mass="91196">MPTLYEQLQQAKSEEDVKDIYIKALGLKRYTKGLIDIRTDEIWFEAKDTGKYSSYAMFTQLLHYVQDALNKGETIPPFLAVIDTEKAALMKTADVLPFLEKKTVKWGKSASQYPKEALAEVSAHIGTHFVSFRIATHEEEFISTVKEAIRSGDIIRTQITPDNLKQVFDKWVEMIGREIDGVPEEDYALLFFADIMHDGTVSTHTNLPAELLHKNNAPVFTLNGQLYELNNKEGYRRFWQIYHRPPKSEYRNYLLERRDSLIPLDERSFKGAYYTPLNVVEKAYDKLTEVLGKNWQKNYIVWDMCCGVGNLEVKHSNPRNIFMSTLDQADIDVMKATKTCVAAYRFQYDYLNDDITDEGKIDYSLTNKVPKELQLAIKEGKKILVLMNPPYGETGSGIAKGDTNKKGVEQTQINNSMQLGYASKELFVQFLSRIAQEIPNVTLAMFSKLKYVNSPNFEKFRGIWNAEYLGGFLVHSKVFDGLKGDFPIGFLIWKTNQNAKKKTSITEITVEVFDKKVQPIGEKRFYNSPSNTYLNVWLDKPETNDELALPLSNAVKVSSNPRLKKSCNAMIGFLYASNNDLQHTGRETLVTSSIFTGGNGGGSYITPENLWQAAIIFSVRRLIKPTWLNDRDQFLQPTGELTDEFKNDCLIWMLFNGSNLTASANDLEWNGKKWNIVNHFIPFTESEVNAPARFESDFMVQYLKKKKLSKEAKAVLNAGRELWQAYFAHTDVRSIRDEFKLNRPDVGWYQIRNALKKRNESGDFVPVSFTEFETAYKELTEKLQPLVFELGFLRE</sequence>
<name>I3CGH7_9GAMM</name>
<evidence type="ECO:0000313" key="2">
    <source>
        <dbReference type="Proteomes" id="UP000005744"/>
    </source>
</evidence>
<dbReference type="OrthoDB" id="399884at2"/>
<dbReference type="AlphaFoldDB" id="I3CGH7"/>
<protein>
    <submittedName>
        <fullName evidence="1">Uncharacterized protein</fullName>
    </submittedName>
</protein>
<dbReference type="RefSeq" id="WP_002685903.1">
    <property type="nucleotide sequence ID" value="NZ_JH600070.1"/>
</dbReference>
<dbReference type="Proteomes" id="UP000005744">
    <property type="component" value="Unassembled WGS sequence"/>
</dbReference>
<dbReference type="SUPFAM" id="SSF53335">
    <property type="entry name" value="S-adenosyl-L-methionine-dependent methyltransferases"/>
    <property type="match status" value="1"/>
</dbReference>
<dbReference type="eggNOG" id="COG0827">
    <property type="taxonomic scope" value="Bacteria"/>
</dbReference>
<accession>I3CGH7</accession>